<dbReference type="EMBL" id="SKBM01000002">
    <property type="protein sequence ID" value="TCZ65927.1"/>
    <property type="molecule type" value="Genomic_DNA"/>
</dbReference>
<accession>A0A4R4DUJ4</accession>
<dbReference type="RefSeq" id="WP_132284116.1">
    <property type="nucleotide sequence ID" value="NZ_SKBM01000002.1"/>
</dbReference>
<keyword evidence="2" id="KW-1185">Reference proteome</keyword>
<organism evidence="1 2">
    <name type="scientific">Roseicella aquatilis</name>
    <dbReference type="NCBI Taxonomy" id="2527868"/>
    <lineage>
        <taxon>Bacteria</taxon>
        <taxon>Pseudomonadati</taxon>
        <taxon>Pseudomonadota</taxon>
        <taxon>Alphaproteobacteria</taxon>
        <taxon>Acetobacterales</taxon>
        <taxon>Roseomonadaceae</taxon>
        <taxon>Roseicella</taxon>
    </lineage>
</organism>
<dbReference type="OrthoDB" id="7277418at2"/>
<proteinExistence type="predicted"/>
<dbReference type="AlphaFoldDB" id="A0A4R4DUJ4"/>
<name>A0A4R4DUJ4_9PROT</name>
<comment type="caution">
    <text evidence="1">The sequence shown here is derived from an EMBL/GenBank/DDBJ whole genome shotgun (WGS) entry which is preliminary data.</text>
</comment>
<evidence type="ECO:0000313" key="1">
    <source>
        <dbReference type="EMBL" id="TCZ65927.1"/>
    </source>
</evidence>
<gene>
    <name evidence="1" type="ORF">EXY23_02245</name>
</gene>
<sequence>MELLILGPFTVERDGILRPRVPEAAPALSFSWRGRHCEAAVAQDGLHLAALAGRVPSSAEPGTDRAAAFGTLATLPRSLPPGWRLHLLPDHRIRLEAATDMPASPTATSLLAALVRFALALDPYLDRLESVSAGPVGRLKSCPG</sequence>
<protein>
    <submittedName>
        <fullName evidence="1">Uncharacterized protein</fullName>
    </submittedName>
</protein>
<evidence type="ECO:0000313" key="2">
    <source>
        <dbReference type="Proteomes" id="UP000295023"/>
    </source>
</evidence>
<dbReference type="Proteomes" id="UP000295023">
    <property type="component" value="Unassembled WGS sequence"/>
</dbReference>
<reference evidence="1 2" key="1">
    <citation type="submission" date="2019-03" db="EMBL/GenBank/DDBJ databases">
        <title>Paracraurococcus aquatilis NE82 genome sequence.</title>
        <authorList>
            <person name="Zhao Y."/>
            <person name="Du Z."/>
        </authorList>
    </citation>
    <scope>NUCLEOTIDE SEQUENCE [LARGE SCALE GENOMIC DNA]</scope>
    <source>
        <strain evidence="1 2">NE82</strain>
    </source>
</reference>